<dbReference type="EMBL" id="CP033905">
    <property type="protein sequence ID" value="AZR07657.1"/>
    <property type="molecule type" value="Genomic_DNA"/>
</dbReference>
<dbReference type="Gene3D" id="1.10.10.410">
    <property type="match status" value="1"/>
</dbReference>
<dbReference type="NCBIfam" id="NF004012">
    <property type="entry name" value="PRK05477.1-2"/>
    <property type="match status" value="1"/>
</dbReference>
<dbReference type="GO" id="GO:0050566">
    <property type="term" value="F:asparaginyl-tRNA synthase (glutamine-hydrolyzing) activity"/>
    <property type="evidence" value="ECO:0007669"/>
    <property type="project" value="RHEA"/>
</dbReference>
<dbReference type="InterPro" id="IPR006075">
    <property type="entry name" value="Asn/Gln-tRNA_Trfase_suB/E_cat"/>
</dbReference>
<evidence type="ECO:0000256" key="5">
    <source>
        <dbReference type="ARBA" id="ARBA00022741"/>
    </source>
</evidence>
<evidence type="ECO:0000259" key="12">
    <source>
        <dbReference type="SMART" id="SM00845"/>
    </source>
</evidence>
<dbReference type="InterPro" id="IPR003789">
    <property type="entry name" value="Asn/Gln_tRNA_amidoTrase-B-like"/>
</dbReference>
<evidence type="ECO:0000256" key="10">
    <source>
        <dbReference type="ARBA" id="ARBA00047913"/>
    </source>
</evidence>
<evidence type="ECO:0000256" key="9">
    <source>
        <dbReference type="ARBA" id="ARBA00047380"/>
    </source>
</evidence>
<dbReference type="GO" id="GO:0006412">
    <property type="term" value="P:translation"/>
    <property type="evidence" value="ECO:0007669"/>
    <property type="project" value="UniProtKB-UniRule"/>
</dbReference>
<dbReference type="Pfam" id="PF02637">
    <property type="entry name" value="GatB_Yqey"/>
    <property type="match status" value="1"/>
</dbReference>
<gene>
    <name evidence="11 13" type="primary">gatB</name>
    <name evidence="13" type="ORF">EBQ10_10400</name>
</gene>
<evidence type="ECO:0000256" key="4">
    <source>
        <dbReference type="ARBA" id="ARBA00022598"/>
    </source>
</evidence>
<comment type="catalytic activity">
    <reaction evidence="9 11">
        <text>L-aspartyl-tRNA(Asn) + L-glutamine + ATP + H2O = L-asparaginyl-tRNA(Asn) + L-glutamate + ADP + phosphate + 2 H(+)</text>
        <dbReference type="Rhea" id="RHEA:14513"/>
        <dbReference type="Rhea" id="RHEA-COMP:9674"/>
        <dbReference type="Rhea" id="RHEA-COMP:9677"/>
        <dbReference type="ChEBI" id="CHEBI:15377"/>
        <dbReference type="ChEBI" id="CHEBI:15378"/>
        <dbReference type="ChEBI" id="CHEBI:29985"/>
        <dbReference type="ChEBI" id="CHEBI:30616"/>
        <dbReference type="ChEBI" id="CHEBI:43474"/>
        <dbReference type="ChEBI" id="CHEBI:58359"/>
        <dbReference type="ChEBI" id="CHEBI:78515"/>
        <dbReference type="ChEBI" id="CHEBI:78516"/>
        <dbReference type="ChEBI" id="CHEBI:456216"/>
    </reaction>
</comment>
<evidence type="ECO:0000313" key="14">
    <source>
        <dbReference type="Proteomes" id="UP000275951"/>
    </source>
</evidence>
<organism evidence="13 14">
    <name type="scientific">Trueperella pyogenes</name>
    <dbReference type="NCBI Taxonomy" id="1661"/>
    <lineage>
        <taxon>Bacteria</taxon>
        <taxon>Bacillati</taxon>
        <taxon>Actinomycetota</taxon>
        <taxon>Actinomycetes</taxon>
        <taxon>Actinomycetales</taxon>
        <taxon>Actinomycetaceae</taxon>
        <taxon>Trueperella</taxon>
    </lineage>
</organism>
<dbReference type="FunFam" id="1.10.10.410:FF:000002">
    <property type="entry name" value="Aspartyl/glutamyl-tRNA(Asn/Gln) amidotransferase subunit B"/>
    <property type="match status" value="1"/>
</dbReference>
<evidence type="ECO:0000256" key="11">
    <source>
        <dbReference type="HAMAP-Rule" id="MF_00121"/>
    </source>
</evidence>
<dbReference type="NCBIfam" id="TIGR00133">
    <property type="entry name" value="gatB"/>
    <property type="match status" value="1"/>
</dbReference>
<dbReference type="EC" id="6.3.5.-" evidence="11"/>
<dbReference type="GO" id="GO:0070681">
    <property type="term" value="P:glutaminyl-tRNAGln biosynthesis via transamidation"/>
    <property type="evidence" value="ECO:0007669"/>
    <property type="project" value="TreeGrafter"/>
</dbReference>
<dbReference type="RefSeq" id="WP_126920439.1">
    <property type="nucleotide sequence ID" value="NZ_CP033905.1"/>
</dbReference>
<dbReference type="PANTHER" id="PTHR11659">
    <property type="entry name" value="GLUTAMYL-TRNA GLN AMIDOTRANSFERASE SUBUNIT B MITOCHONDRIAL AND PROKARYOTIC PET112-RELATED"/>
    <property type="match status" value="1"/>
</dbReference>
<dbReference type="Pfam" id="PF02934">
    <property type="entry name" value="GatB_N"/>
    <property type="match status" value="1"/>
</dbReference>
<sequence>MDELMEYADVVENFDPVLGLEVHVELSTKTKMFDAAPNEFGGEPNTHTTPVSLGMPGALPVVNKTAIEYAIRLGLALNCKIAESCRFARKNYFYPDLSKNFQTSQSDEPICYDGYLDLELDDGETFRVLIERAHVEEDAGKNTHVGGEGRLQGATHSLVDYNRAGVPLLEIVTRPIEGAGARAPEVAAKYVQTIRDIARAVGVSEARMERGNVRADVNVSLRPSADAPLGTRTETKNVNSFRAIARAVEYEMCRQAAVLSAGQAVLQETRHWQEADSTTSPGRPKSDADDYRYFPEPDLVPIAPSREWVEELRASLPELPAAKRKRLLGEWGVSEMEMRDIVNADALDFISDSVDAGASPAGARKWWMGELARYAKDNELALADVPVSAADVAELDRLVHGGKLTDKLARQALDGVLAGEGSPAQVVAKRGLEVVSDDGALGAAVDEALAANPDVLEKIKAGKVQAAGAIVGAVMKATRGQADAARVRELIMERAGA</sequence>
<dbReference type="AlphaFoldDB" id="A0A3Q9GNR1"/>
<protein>
    <recommendedName>
        <fullName evidence="3 11">Aspartyl/glutamyl-tRNA(Asn/Gln) amidotransferase subunit B</fullName>
        <shortName evidence="11">Asp/Glu-ADT subunit B</shortName>
        <ecNumber evidence="11">6.3.5.-</ecNumber>
    </recommendedName>
</protein>
<keyword evidence="6 11" id="KW-0067">ATP-binding</keyword>
<keyword evidence="7 11" id="KW-0648">Protein biosynthesis</keyword>
<keyword evidence="5 11" id="KW-0547">Nucleotide-binding</keyword>
<dbReference type="InterPro" id="IPR017959">
    <property type="entry name" value="Asn/Gln-tRNA_amidoTrfase_suB/E"/>
</dbReference>
<dbReference type="Proteomes" id="UP000275951">
    <property type="component" value="Chromosome"/>
</dbReference>
<proteinExistence type="inferred from homology"/>
<feature type="domain" description="Asn/Gln amidotransferase" evidence="12">
    <location>
        <begin position="348"/>
        <end position="495"/>
    </location>
</feature>
<evidence type="ECO:0000256" key="3">
    <source>
        <dbReference type="ARBA" id="ARBA00016923"/>
    </source>
</evidence>
<comment type="function">
    <text evidence="8 11">Allows the formation of correctly charged Asn-tRNA(Asn) or Gln-tRNA(Gln) through the transamidation of misacylated Asp-tRNA(Asn) or Glu-tRNA(Gln) in organisms which lack either or both of asparaginyl-tRNA or glutaminyl-tRNA synthetases. The reaction takes place in the presence of glutamine and ATP through an activated phospho-Asp-tRNA(Asn) or phospho-Glu-tRNA(Gln).</text>
</comment>
<dbReference type="SUPFAM" id="SSF55931">
    <property type="entry name" value="Glutamine synthetase/guanido kinase"/>
    <property type="match status" value="1"/>
</dbReference>
<evidence type="ECO:0000256" key="2">
    <source>
        <dbReference type="ARBA" id="ARBA00011123"/>
    </source>
</evidence>
<dbReference type="InterPro" id="IPR018027">
    <property type="entry name" value="Asn/Gln_amidotransferase"/>
</dbReference>
<name>A0A3Q9GNR1_9ACTO</name>
<dbReference type="GO" id="GO:0005524">
    <property type="term" value="F:ATP binding"/>
    <property type="evidence" value="ECO:0007669"/>
    <property type="project" value="UniProtKB-KW"/>
</dbReference>
<dbReference type="PANTHER" id="PTHR11659:SF0">
    <property type="entry name" value="GLUTAMYL-TRNA(GLN) AMIDOTRANSFERASE SUBUNIT B, MITOCHONDRIAL"/>
    <property type="match status" value="1"/>
</dbReference>
<accession>A0A3Q9GNR1</accession>
<evidence type="ECO:0000256" key="6">
    <source>
        <dbReference type="ARBA" id="ARBA00022840"/>
    </source>
</evidence>
<dbReference type="GO" id="GO:0016740">
    <property type="term" value="F:transferase activity"/>
    <property type="evidence" value="ECO:0007669"/>
    <property type="project" value="UniProtKB-KW"/>
</dbReference>
<keyword evidence="4 11" id="KW-0436">Ligase</keyword>
<evidence type="ECO:0000313" key="13">
    <source>
        <dbReference type="EMBL" id="AZR07657.1"/>
    </source>
</evidence>
<evidence type="ECO:0000256" key="8">
    <source>
        <dbReference type="ARBA" id="ARBA00024799"/>
    </source>
</evidence>
<dbReference type="InterPro" id="IPR017958">
    <property type="entry name" value="Gln-tRNA_amidoTrfase_suB_CS"/>
</dbReference>
<reference evidence="13 14" key="1">
    <citation type="submission" date="2018-11" db="EMBL/GenBank/DDBJ databases">
        <title>Multidrug-resistant genes are associated with an 42-kb island TGI1 carrying a complex class 1 integron in a Trueperella pyogenes.</title>
        <authorList>
            <person name="Dong W."/>
        </authorList>
    </citation>
    <scope>NUCLEOTIDE SEQUENCE [LARGE SCALE GENOMIC DNA]</scope>
    <source>
        <strain evidence="13 14">TP4</strain>
    </source>
</reference>
<dbReference type="InterPro" id="IPR004413">
    <property type="entry name" value="GatB"/>
</dbReference>
<dbReference type="InterPro" id="IPR023168">
    <property type="entry name" value="GatB_Yqey_C_2"/>
</dbReference>
<keyword evidence="13" id="KW-0808">Transferase</keyword>
<dbReference type="GO" id="GO:0050567">
    <property type="term" value="F:glutaminyl-tRNA synthase (glutamine-hydrolyzing) activity"/>
    <property type="evidence" value="ECO:0007669"/>
    <property type="project" value="UniProtKB-UniRule"/>
</dbReference>
<dbReference type="NCBIfam" id="NF004013">
    <property type="entry name" value="PRK05477.1-3"/>
    <property type="match status" value="1"/>
</dbReference>
<evidence type="ECO:0000256" key="1">
    <source>
        <dbReference type="ARBA" id="ARBA00005306"/>
    </source>
</evidence>
<dbReference type="PROSITE" id="PS01234">
    <property type="entry name" value="GATB"/>
    <property type="match status" value="1"/>
</dbReference>
<comment type="similarity">
    <text evidence="1 11">Belongs to the GatB/GatE family. GatB subfamily.</text>
</comment>
<dbReference type="SUPFAM" id="SSF89095">
    <property type="entry name" value="GatB/YqeY motif"/>
    <property type="match status" value="1"/>
</dbReference>
<dbReference type="InterPro" id="IPR014746">
    <property type="entry name" value="Gln_synth/guanido_kin_cat_dom"/>
</dbReference>
<dbReference type="HAMAP" id="MF_00121">
    <property type="entry name" value="GatB"/>
    <property type="match status" value="1"/>
</dbReference>
<evidence type="ECO:0000256" key="7">
    <source>
        <dbReference type="ARBA" id="ARBA00022917"/>
    </source>
</evidence>
<comment type="catalytic activity">
    <reaction evidence="10 11">
        <text>L-glutamyl-tRNA(Gln) + L-glutamine + ATP + H2O = L-glutaminyl-tRNA(Gln) + L-glutamate + ADP + phosphate + H(+)</text>
        <dbReference type="Rhea" id="RHEA:17521"/>
        <dbReference type="Rhea" id="RHEA-COMP:9681"/>
        <dbReference type="Rhea" id="RHEA-COMP:9684"/>
        <dbReference type="ChEBI" id="CHEBI:15377"/>
        <dbReference type="ChEBI" id="CHEBI:15378"/>
        <dbReference type="ChEBI" id="CHEBI:29985"/>
        <dbReference type="ChEBI" id="CHEBI:30616"/>
        <dbReference type="ChEBI" id="CHEBI:43474"/>
        <dbReference type="ChEBI" id="CHEBI:58359"/>
        <dbReference type="ChEBI" id="CHEBI:78520"/>
        <dbReference type="ChEBI" id="CHEBI:78521"/>
        <dbReference type="ChEBI" id="CHEBI:456216"/>
    </reaction>
</comment>
<comment type="subunit">
    <text evidence="2 11">Heterotrimer of A, B and C subunits.</text>
</comment>
<dbReference type="NCBIfam" id="NF004014">
    <property type="entry name" value="PRK05477.1-4"/>
    <property type="match status" value="1"/>
</dbReference>
<dbReference type="SMART" id="SM00845">
    <property type="entry name" value="GatB_Yqey"/>
    <property type="match status" value="1"/>
</dbReference>